<dbReference type="Gene3D" id="3.40.190.10">
    <property type="entry name" value="Periplasmic binding protein-like II"/>
    <property type="match status" value="1"/>
</dbReference>
<proteinExistence type="inferred from homology"/>
<dbReference type="InterPro" id="IPR042100">
    <property type="entry name" value="Bug_dom1"/>
</dbReference>
<dbReference type="PANTHER" id="PTHR42928">
    <property type="entry name" value="TRICARBOXYLATE-BINDING PROTEIN"/>
    <property type="match status" value="1"/>
</dbReference>
<comment type="similarity">
    <text evidence="1">Belongs to the UPF0065 (bug) family.</text>
</comment>
<keyword evidence="4" id="KW-1185">Reference proteome</keyword>
<dbReference type="SUPFAM" id="SSF53850">
    <property type="entry name" value="Periplasmic binding protein-like II"/>
    <property type="match status" value="1"/>
</dbReference>
<dbReference type="Proteomes" id="UP001501671">
    <property type="component" value="Unassembled WGS sequence"/>
</dbReference>
<gene>
    <name evidence="3" type="ORF">GCM10023144_04290</name>
</gene>
<dbReference type="RefSeq" id="WP_345245830.1">
    <property type="nucleotide sequence ID" value="NZ_BAABFO010000001.1"/>
</dbReference>
<organism evidence="3 4">
    <name type="scientific">Pigmentiphaga soli</name>
    <dbReference type="NCBI Taxonomy" id="1007095"/>
    <lineage>
        <taxon>Bacteria</taxon>
        <taxon>Pseudomonadati</taxon>
        <taxon>Pseudomonadota</taxon>
        <taxon>Betaproteobacteria</taxon>
        <taxon>Burkholderiales</taxon>
        <taxon>Alcaligenaceae</taxon>
        <taxon>Pigmentiphaga</taxon>
    </lineage>
</organism>
<evidence type="ECO:0000313" key="3">
    <source>
        <dbReference type="EMBL" id="GAA4323445.1"/>
    </source>
</evidence>
<evidence type="ECO:0000313" key="4">
    <source>
        <dbReference type="Proteomes" id="UP001501671"/>
    </source>
</evidence>
<feature type="signal peptide" evidence="2">
    <location>
        <begin position="1"/>
        <end position="26"/>
    </location>
</feature>
<dbReference type="InterPro" id="IPR005064">
    <property type="entry name" value="BUG"/>
</dbReference>
<accession>A0ABP8GFK6</accession>
<sequence length="329" mass="34099">MASQRLLKRFAAPALLAGLLPLAAHAAGGGGAYPAKPVEVVVPWTPGQATDIAARALTEHLTTAMGKSFFITNKPGAGGAVGSAAVARAPADGYTLLAGSTGSVVVSPLLNETNYTADDFVPAAMIAKSPSILITATSFPAKNVQELIALLKKNPGKYSFASSGNGSATHLMAEAFNLGYGIQATHVPYKGSSAAMTDLVTGRVDYMFDTVASVAGQVKAGKVRAYAISSKDRSAAMPDVPAIAEVTELKDFDIASWIGLMAPKGTPQDVLDRIAAASQKYLETPAAREKFLGMGLAVSPMDNARFKQVADGEVDLYSKLLKQLGLARQ</sequence>
<evidence type="ECO:0000256" key="1">
    <source>
        <dbReference type="ARBA" id="ARBA00006987"/>
    </source>
</evidence>
<dbReference type="Pfam" id="PF03401">
    <property type="entry name" value="TctC"/>
    <property type="match status" value="1"/>
</dbReference>
<dbReference type="PIRSF" id="PIRSF017082">
    <property type="entry name" value="YflP"/>
    <property type="match status" value="1"/>
</dbReference>
<evidence type="ECO:0000256" key="2">
    <source>
        <dbReference type="SAM" id="SignalP"/>
    </source>
</evidence>
<dbReference type="PANTHER" id="PTHR42928:SF5">
    <property type="entry name" value="BLR1237 PROTEIN"/>
    <property type="match status" value="1"/>
</dbReference>
<feature type="chain" id="PRO_5047162154" evidence="2">
    <location>
        <begin position="27"/>
        <end position="329"/>
    </location>
</feature>
<dbReference type="EMBL" id="BAABFO010000001">
    <property type="protein sequence ID" value="GAA4323445.1"/>
    <property type="molecule type" value="Genomic_DNA"/>
</dbReference>
<reference evidence="4" key="1">
    <citation type="journal article" date="2019" name="Int. J. Syst. Evol. Microbiol.">
        <title>The Global Catalogue of Microorganisms (GCM) 10K type strain sequencing project: providing services to taxonomists for standard genome sequencing and annotation.</title>
        <authorList>
            <consortium name="The Broad Institute Genomics Platform"/>
            <consortium name="The Broad Institute Genome Sequencing Center for Infectious Disease"/>
            <person name="Wu L."/>
            <person name="Ma J."/>
        </authorList>
    </citation>
    <scope>NUCLEOTIDE SEQUENCE [LARGE SCALE GENOMIC DNA]</scope>
    <source>
        <strain evidence="4">JCM 17666</strain>
    </source>
</reference>
<comment type="caution">
    <text evidence="3">The sequence shown here is derived from an EMBL/GenBank/DDBJ whole genome shotgun (WGS) entry which is preliminary data.</text>
</comment>
<name>A0ABP8GFK6_9BURK</name>
<protein>
    <submittedName>
        <fullName evidence="3">Tripartite tricarboxylate transporter substrate binding protein</fullName>
    </submittedName>
</protein>
<dbReference type="Gene3D" id="3.40.190.150">
    <property type="entry name" value="Bordetella uptake gene, domain 1"/>
    <property type="match status" value="1"/>
</dbReference>
<dbReference type="CDD" id="cd07012">
    <property type="entry name" value="PBP2_Bug_TTT"/>
    <property type="match status" value="1"/>
</dbReference>
<keyword evidence="2" id="KW-0732">Signal</keyword>